<dbReference type="PANTHER" id="PTHR11133">
    <property type="entry name" value="SACCHAROPINE DEHYDROGENASE"/>
    <property type="match status" value="1"/>
</dbReference>
<dbReference type="SUPFAM" id="SSF55347">
    <property type="entry name" value="Glyceraldehyde-3-phosphate dehydrogenase-like, C-terminal domain"/>
    <property type="match status" value="1"/>
</dbReference>
<dbReference type="HOGENOM" id="CLU_069413_0_0_1"/>
<dbReference type="Proteomes" id="UP000030703">
    <property type="component" value="Unassembled WGS sequence"/>
</dbReference>
<dbReference type="InterPro" id="IPR051168">
    <property type="entry name" value="AASS"/>
</dbReference>
<dbReference type="OrthoDB" id="10059875at2759"/>
<reference evidence="4" key="1">
    <citation type="submission" date="2012-04" db="EMBL/GenBank/DDBJ databases">
        <title>The Genome Sequence of Fusarium oxysporum melonis.</title>
        <authorList>
            <consortium name="The Broad Institute Genome Sequencing Platform"/>
            <person name="Ma L.-J."/>
            <person name="Gale L.R."/>
            <person name="Schwartz D.C."/>
            <person name="Zhou S."/>
            <person name="Corby-Kistler H."/>
            <person name="Young S.K."/>
            <person name="Zeng Q."/>
            <person name="Gargeya S."/>
            <person name="Fitzgerald M."/>
            <person name="Haas B."/>
            <person name="Abouelleil A."/>
            <person name="Alvarado L."/>
            <person name="Arachchi H.M."/>
            <person name="Berlin A."/>
            <person name="Brown A."/>
            <person name="Chapman S.B."/>
            <person name="Chen Z."/>
            <person name="Dunbar C."/>
            <person name="Freedman E."/>
            <person name="Gearin G."/>
            <person name="Goldberg J."/>
            <person name="Griggs A."/>
            <person name="Gujja S."/>
            <person name="Heiman D."/>
            <person name="Howarth C."/>
            <person name="Larson L."/>
            <person name="Lui A."/>
            <person name="MacDonald P.J.P."/>
            <person name="Montmayeur A."/>
            <person name="Murphy C."/>
            <person name="Neiman D."/>
            <person name="Pearson M."/>
            <person name="Priest M."/>
            <person name="Roberts A."/>
            <person name="Saif S."/>
            <person name="Shea T."/>
            <person name="Shenoy N."/>
            <person name="Sisk P."/>
            <person name="Stolte C."/>
            <person name="Sykes S."/>
            <person name="Wortman J."/>
            <person name="Nusbaum C."/>
            <person name="Birren B."/>
        </authorList>
    </citation>
    <scope>NUCLEOTIDE SEQUENCE</scope>
    <source>
        <strain evidence="4">26406</strain>
    </source>
</reference>
<dbReference type="InterPro" id="IPR036291">
    <property type="entry name" value="NAD(P)-bd_dom_sf"/>
</dbReference>
<organism evidence="4">
    <name type="scientific">Fusarium oxysporum f. sp. melonis 26406</name>
    <dbReference type="NCBI Taxonomy" id="1089452"/>
    <lineage>
        <taxon>Eukaryota</taxon>
        <taxon>Fungi</taxon>
        <taxon>Dikarya</taxon>
        <taxon>Ascomycota</taxon>
        <taxon>Pezizomycotina</taxon>
        <taxon>Sordariomycetes</taxon>
        <taxon>Hypocreomycetidae</taxon>
        <taxon>Hypocreales</taxon>
        <taxon>Nectriaceae</taxon>
        <taxon>Fusarium</taxon>
        <taxon>Fusarium oxysporum species complex</taxon>
    </lineage>
</organism>
<gene>
    <name evidence="4" type="ORF">FOMG_07162</name>
</gene>
<keyword evidence="1" id="KW-0560">Oxidoreductase</keyword>
<dbReference type="Pfam" id="PF16653">
    <property type="entry name" value="Sacchrp_dh_C"/>
    <property type="match status" value="1"/>
</dbReference>
<dbReference type="SUPFAM" id="SSF51735">
    <property type="entry name" value="NAD(P)-binding Rossmann-fold domains"/>
    <property type="match status" value="1"/>
</dbReference>
<dbReference type="VEuPathDB" id="FungiDB:FOMG_07162"/>
<dbReference type="GO" id="GO:0005737">
    <property type="term" value="C:cytoplasm"/>
    <property type="evidence" value="ECO:0007669"/>
    <property type="project" value="TreeGrafter"/>
</dbReference>
<keyword evidence="2" id="KW-0457">Lysine biosynthesis</keyword>
<dbReference type="Gene3D" id="3.40.50.720">
    <property type="entry name" value="NAD(P)-binding Rossmann-like Domain"/>
    <property type="match status" value="2"/>
</dbReference>
<dbReference type="GO" id="GO:0019878">
    <property type="term" value="P:lysine biosynthetic process via aminoadipic acid"/>
    <property type="evidence" value="ECO:0007669"/>
    <property type="project" value="TreeGrafter"/>
</dbReference>
<dbReference type="PANTHER" id="PTHR11133:SF22">
    <property type="entry name" value="ALPHA-AMINOADIPIC SEMIALDEHYDE SYNTHASE, MITOCHONDRIAL"/>
    <property type="match status" value="1"/>
</dbReference>
<sequence>MPEKKIIALGSGMVAKPCVDYLLRDKKNVLTIACRTLSSTQNIAAGRSSAKAVALDVASPELDHHVAEHDLVISLVPFVHHAAIVQSAIKGNTNVVTTSYDSPAPEVSDNPLRFKFSWSPRGALLSQQISATFLQDGKVIEISNKDFMNKAVLYHVLDGYSFLAYPNRDSVPFRQAYGIAEAHAVIRGSLRYDGNPALGKLDTGSKAWLNEGLKWSHIQQQLTGAASATEVDLLAKVDEVCSFRSPEERSKILAGLKWMGLFSDEVAAARDSPVATLRSTGQDMQLPGHTSALELFGEPGGYSAMAKSVGLTCGIAIQLLLDDEPASNKPGVIAPYSREICDPIRVRAEAEGIKLVEHTL</sequence>
<protein>
    <recommendedName>
        <fullName evidence="3">Saccharopine dehydrogenase-like C-terminal domain-containing protein</fullName>
    </recommendedName>
</protein>
<dbReference type="AlphaFoldDB" id="X0A968"/>
<dbReference type="Gene3D" id="1.10.1870.10">
    <property type="entry name" value="Domain 3, Saccharopine reductase"/>
    <property type="match status" value="1"/>
</dbReference>
<dbReference type="GO" id="GO:0004753">
    <property type="term" value="F:saccharopine dehydrogenase activity"/>
    <property type="evidence" value="ECO:0007669"/>
    <property type="project" value="TreeGrafter"/>
</dbReference>
<keyword evidence="2" id="KW-0028">Amino-acid biosynthesis</keyword>
<accession>X0A968</accession>
<evidence type="ECO:0000313" key="4">
    <source>
        <dbReference type="EMBL" id="EXK40225.1"/>
    </source>
</evidence>
<evidence type="ECO:0000256" key="1">
    <source>
        <dbReference type="ARBA" id="ARBA00023002"/>
    </source>
</evidence>
<reference evidence="4" key="2">
    <citation type="submission" date="2012-05" db="EMBL/GenBank/DDBJ databases">
        <title>Annotation of the Genome Sequence of Fusarium oxysporum f. sp. melonis 26406.</title>
        <authorList>
            <consortium name="The Broad Institute Genomics Platform"/>
            <person name="Ma L.-J."/>
            <person name="Corby-Kistler H."/>
            <person name="Broz K."/>
            <person name="Gale L.R."/>
            <person name="Jonkers W."/>
            <person name="O'Donnell K."/>
            <person name="Ploetz R."/>
            <person name="Steinberg C."/>
            <person name="Schwartz D.C."/>
            <person name="VanEtten H."/>
            <person name="Zhou S."/>
            <person name="Young S.K."/>
            <person name="Zeng Q."/>
            <person name="Gargeya S."/>
            <person name="Fitzgerald M."/>
            <person name="Abouelleil A."/>
            <person name="Alvarado L."/>
            <person name="Chapman S.B."/>
            <person name="Gainer-Dewar J."/>
            <person name="Goldberg J."/>
            <person name="Griggs A."/>
            <person name="Gujja S."/>
            <person name="Hansen M."/>
            <person name="Howarth C."/>
            <person name="Imamovic A."/>
            <person name="Ireland A."/>
            <person name="Larimer J."/>
            <person name="McCowan C."/>
            <person name="Murphy C."/>
            <person name="Pearson M."/>
            <person name="Poon T.W."/>
            <person name="Priest M."/>
            <person name="Roberts A."/>
            <person name="Saif S."/>
            <person name="Shea T."/>
            <person name="Sykes S."/>
            <person name="Wortman J."/>
            <person name="Nusbaum C."/>
            <person name="Birren B."/>
        </authorList>
    </citation>
    <scope>NUCLEOTIDE SEQUENCE</scope>
    <source>
        <strain evidence="4">26406</strain>
    </source>
</reference>
<feature type="domain" description="Saccharopine dehydrogenase-like C-terminal" evidence="3">
    <location>
        <begin position="62"/>
        <end position="353"/>
    </location>
</feature>
<evidence type="ECO:0000256" key="2">
    <source>
        <dbReference type="ARBA" id="ARBA00023154"/>
    </source>
</evidence>
<dbReference type="InterPro" id="IPR032095">
    <property type="entry name" value="Sacchrp_dh-like_C"/>
</dbReference>
<name>X0A968_FUSOX</name>
<evidence type="ECO:0000259" key="3">
    <source>
        <dbReference type="Pfam" id="PF16653"/>
    </source>
</evidence>
<dbReference type="EMBL" id="JH659332">
    <property type="protein sequence ID" value="EXK40225.1"/>
    <property type="molecule type" value="Genomic_DNA"/>
</dbReference>
<proteinExistence type="predicted"/>